<dbReference type="Proteomes" id="UP001151760">
    <property type="component" value="Unassembled WGS sequence"/>
</dbReference>
<feature type="compositionally biased region" description="Basic residues" evidence="2">
    <location>
        <begin position="36"/>
        <end position="45"/>
    </location>
</feature>
<evidence type="ECO:0000313" key="4">
    <source>
        <dbReference type="Proteomes" id="UP001151760"/>
    </source>
</evidence>
<accession>A0ABQ5J3T8</accession>
<proteinExistence type="predicted"/>
<feature type="region of interest" description="Disordered" evidence="2">
    <location>
        <begin position="1"/>
        <end position="63"/>
    </location>
</feature>
<evidence type="ECO:0000256" key="1">
    <source>
        <dbReference type="SAM" id="Coils"/>
    </source>
</evidence>
<reference evidence="3" key="1">
    <citation type="journal article" date="2022" name="Int. J. Mol. Sci.">
        <title>Draft Genome of Tanacetum Coccineum: Genomic Comparison of Closely Related Tanacetum-Family Plants.</title>
        <authorList>
            <person name="Yamashiro T."/>
            <person name="Shiraishi A."/>
            <person name="Nakayama K."/>
            <person name="Satake H."/>
        </authorList>
    </citation>
    <scope>NUCLEOTIDE SEQUENCE</scope>
</reference>
<organism evidence="3 4">
    <name type="scientific">Tanacetum coccineum</name>
    <dbReference type="NCBI Taxonomy" id="301880"/>
    <lineage>
        <taxon>Eukaryota</taxon>
        <taxon>Viridiplantae</taxon>
        <taxon>Streptophyta</taxon>
        <taxon>Embryophyta</taxon>
        <taxon>Tracheophyta</taxon>
        <taxon>Spermatophyta</taxon>
        <taxon>Magnoliopsida</taxon>
        <taxon>eudicotyledons</taxon>
        <taxon>Gunneridae</taxon>
        <taxon>Pentapetalae</taxon>
        <taxon>asterids</taxon>
        <taxon>campanulids</taxon>
        <taxon>Asterales</taxon>
        <taxon>Asteraceae</taxon>
        <taxon>Asteroideae</taxon>
        <taxon>Anthemideae</taxon>
        <taxon>Anthemidinae</taxon>
        <taxon>Tanacetum</taxon>
    </lineage>
</organism>
<feature type="coiled-coil region" evidence="1">
    <location>
        <begin position="370"/>
        <end position="397"/>
    </location>
</feature>
<feature type="compositionally biased region" description="Polar residues" evidence="2">
    <location>
        <begin position="79"/>
        <end position="107"/>
    </location>
</feature>
<evidence type="ECO:0000313" key="3">
    <source>
        <dbReference type="EMBL" id="GJU06575.1"/>
    </source>
</evidence>
<reference evidence="3" key="2">
    <citation type="submission" date="2022-01" db="EMBL/GenBank/DDBJ databases">
        <authorList>
            <person name="Yamashiro T."/>
            <person name="Shiraishi A."/>
            <person name="Satake H."/>
            <person name="Nakayama K."/>
        </authorList>
    </citation>
    <scope>NUCLEOTIDE SEQUENCE</scope>
</reference>
<feature type="region of interest" description="Disordered" evidence="2">
    <location>
        <begin position="79"/>
        <end position="117"/>
    </location>
</feature>
<gene>
    <name evidence="3" type="ORF">Tco_1123005</name>
</gene>
<dbReference type="EMBL" id="BQNB010021453">
    <property type="protein sequence ID" value="GJU06575.1"/>
    <property type="molecule type" value="Genomic_DNA"/>
</dbReference>
<name>A0ABQ5J3T8_9ASTR</name>
<evidence type="ECO:0000256" key="2">
    <source>
        <dbReference type="SAM" id="MobiDB-lite"/>
    </source>
</evidence>
<keyword evidence="1" id="KW-0175">Coiled coil</keyword>
<keyword evidence="4" id="KW-1185">Reference proteome</keyword>
<comment type="caution">
    <text evidence="3">The sequence shown here is derived from an EMBL/GenBank/DDBJ whole genome shotgun (WGS) entry which is preliminary data.</text>
</comment>
<protein>
    <submittedName>
        <fullName evidence="3">Uncharacterized protein</fullName>
    </submittedName>
</protein>
<sequence>MVVQNQAELGKGSAIPTDPHHTPTIIESSSQPQKTQKPRKPKRKDTRVPQPSDPSDNVADEAVHKELGDNLVRAATTVSSLEAEQDSGNITKTQSKVTPNESNSLGTTLGGGPKRQETIGDTIAQTRFKNVSKLSNESLLARGNTLQSDEDRLKLNELMELCTTLQKKVLDLEKTKTTQANEIASLKRRVKKLEKKRSSRTHKLKRLYKVGLSARVESSGDEEDLGEDASKQGRRINVIDADEDITLVNDDADKEMFDVDALNGEEVFVAGQNENVVEEIVHVAQVRIAATTVTITTEEITLAQALADLKSTKPKAKGIAFREPGESTTTIFSQQLQDKGLSQDKGKGILVEPKKPLKKKDQLKFDAEIALKLQAEIDEEERIARAEEEKIDEANIAWDDIQANVDVDYQLAKRLQAKEQEQFIIEEKITLFIELLEQRRKHFAAKRAEEKRNKPPTKTQQKKIMITHLNNIEETTEVDDDQEATKIKELMEIVPDEEEIAIDVIPLAVKSPRIVDWKIHKEGNKSYYQIVRADGKSQMYLVFSHMLKSFDKEYLEVLYKLVKARYGSTRPVEDLDLVLWNDLKNMFEPHVEDVVWRNQQGYKVLEWKLYDSYMLEKKIQIDYESEIAYQMSKLLIKQLKKVTAALIGVNVAQSKLVLLENFNENYSKCLRLLYKVNAASEEVSTAEKVFLRIRSIKVVSTIPNVDKDELRLYVFSKSLSGDAEKWWNCEGIATTWKELCDKLFHKYYPLSHTYKSKIPDDLGHGTDYFEFLYWLASKFDNDWEVDKDVKSGLWEFYVNGRTNGMINDLVNYNEPCEESNEKTCSNLFFKPYLDAQDGKDNYEIIDRDYSPIPIPVHHNISNPNELCQTKEFTVIRNSVGSCEEYITVEETPSIMSCIYHELFNKKDHG</sequence>
<feature type="coiled-coil region" evidence="1">
    <location>
        <begin position="155"/>
        <end position="203"/>
    </location>
</feature>